<dbReference type="Proteomes" id="UP000295181">
    <property type="component" value="Unassembled WGS sequence"/>
</dbReference>
<keyword evidence="1" id="KW-0732">Signal</keyword>
<sequence>MKFTKMILTMVFVCLFAIGYQTSTTSAATWHAGTPTALQGKWQQKSSNHDGNHAYYNKVSITKESLETTYFGGMPDLFTHIKWHKVSHNTYVLHARRFIDGYQHKIHRLTIKRISHNRMYMHLDGHTYFSSRHHLFNRY</sequence>
<evidence type="ECO:0008006" key="4">
    <source>
        <dbReference type="Google" id="ProtNLM"/>
    </source>
</evidence>
<protein>
    <recommendedName>
        <fullName evidence="4">Lipocalin-like domain-containing protein</fullName>
    </recommendedName>
</protein>
<comment type="caution">
    <text evidence="2">The sequence shown here is derived from an EMBL/GenBank/DDBJ whole genome shotgun (WGS) entry which is preliminary data.</text>
</comment>
<feature type="signal peptide" evidence="1">
    <location>
        <begin position="1"/>
        <end position="27"/>
    </location>
</feature>
<evidence type="ECO:0000313" key="2">
    <source>
        <dbReference type="EMBL" id="TDG80361.1"/>
    </source>
</evidence>
<dbReference type="EMBL" id="PUFP01000017">
    <property type="protein sequence ID" value="TDG80361.1"/>
    <property type="molecule type" value="Genomic_DNA"/>
</dbReference>
<name>A0A4R5NSW2_LENBU</name>
<organism evidence="2 3">
    <name type="scientific">Lentilactobacillus buchneri DSM 20057</name>
    <dbReference type="NCBI Taxonomy" id="1423728"/>
    <lineage>
        <taxon>Bacteria</taxon>
        <taxon>Bacillati</taxon>
        <taxon>Bacillota</taxon>
        <taxon>Bacilli</taxon>
        <taxon>Lactobacillales</taxon>
        <taxon>Lactobacillaceae</taxon>
        <taxon>Lentilactobacillus</taxon>
    </lineage>
</organism>
<feature type="chain" id="PRO_5020236340" description="Lipocalin-like domain-containing protein" evidence="1">
    <location>
        <begin position="28"/>
        <end position="139"/>
    </location>
</feature>
<gene>
    <name evidence="2" type="ORF">C5L32_000887</name>
</gene>
<evidence type="ECO:0000313" key="3">
    <source>
        <dbReference type="Proteomes" id="UP000295181"/>
    </source>
</evidence>
<dbReference type="RefSeq" id="WP_013728693.1">
    <property type="nucleotide sequence ID" value="NZ_AZDM01000019.1"/>
</dbReference>
<reference evidence="2 3" key="1">
    <citation type="journal article" date="2019" name="Appl. Microbiol. Biotechnol.">
        <title>Uncovering carbohydrate metabolism through a genotype-phenotype association study of 56 lactic acid bacteria genomes.</title>
        <authorList>
            <person name="Buron-Moles G."/>
            <person name="Chailyan A."/>
            <person name="Dolejs I."/>
            <person name="Forster J."/>
            <person name="Miks M.H."/>
        </authorList>
    </citation>
    <scope>NUCLEOTIDE SEQUENCE [LARGE SCALE GENOMIC DNA]</scope>
    <source>
        <strain evidence="2 3">ATCC 4005</strain>
    </source>
</reference>
<accession>A0A4R5NSW2</accession>
<evidence type="ECO:0000256" key="1">
    <source>
        <dbReference type="SAM" id="SignalP"/>
    </source>
</evidence>
<dbReference type="AlphaFoldDB" id="A0A4R5NSW2"/>
<dbReference type="GeneID" id="72460622"/>
<proteinExistence type="predicted"/>